<accession>A0A4P7NFR9</accession>
<proteinExistence type="predicted"/>
<organism evidence="2 3">
    <name type="scientific">Pyricularia oryzae</name>
    <name type="common">Rice blast fungus</name>
    <name type="synonym">Magnaporthe oryzae</name>
    <dbReference type="NCBI Taxonomy" id="318829"/>
    <lineage>
        <taxon>Eukaryota</taxon>
        <taxon>Fungi</taxon>
        <taxon>Dikarya</taxon>
        <taxon>Ascomycota</taxon>
        <taxon>Pezizomycotina</taxon>
        <taxon>Sordariomycetes</taxon>
        <taxon>Sordariomycetidae</taxon>
        <taxon>Magnaporthales</taxon>
        <taxon>Pyriculariaceae</taxon>
        <taxon>Pyricularia</taxon>
    </lineage>
</organism>
<dbReference type="Gene3D" id="2.60.120.1620">
    <property type="match status" value="1"/>
</dbReference>
<dbReference type="Pfam" id="PF15979">
    <property type="entry name" value="Glyco_hydro_115"/>
    <property type="match status" value="1"/>
</dbReference>
<sequence>MVRKLTPCALLAAALGTAHAALLTFTAGESDFKLAATGLAPVIQVASNDWPAVKRVAQDLAADFGRVVGTNGTVSDSDSSSDGRPVVIVGTIGNSTLIDGLVSANKIDVSATAGKWESYVSQLVKEPVEGVPWALVIAGSDRRGAVYGIYDVSEAMGVSPLYWWADVPVKSKPDGVWVTEEKKVQGPPSVKYRGFFINDEAPALQSWINRNTGGFNSQFYRLVFELCLRLKGNFLIGLDIWPAMWGRMFYVEDPKNGPLAEEFGVVMGTSHHEPMARSEEEQKRYNQGNWDWSSNRNSVTNFFKDGISRARNWETMWTMGMRGSGDEASPTLNPQSLEQIIQVQQQLLSEAYGTTDMATIPQTWVLYKEVLGYYTAGMKVPDTVTLLWTDDNSGNILRVPTAAERDRVAGAGVYYHFDYVGSPRNYKWINSIQLVKTWEQMQLAYEKNARQIWIVNVGDIKPLEIPLLHFMDMAYNMDAHKTPDSTTAWLKRWAAREFGDAVADVTAEIMNEYGILLMRRKYELLSEQPFAFSTANYDEAERHLAQWEDLLTKAQAAYEGLDSKTQISYFQMVYHPVLAGKTVVDLYIKVALNDWRSRQGRLSANTLAAQARALFARDEEITQMYHSLNGGKWNGFVNQPHIGYDNWQDPNSNIMPSVKNVTAGQGQTALGVAIQGSSTSFYDGAQATLLAMDPFMSPTEQRYIDVFARKDGNSNYTIVSNATYVTVSNGVGSITSPGDSSEIRSILSVDWEAAPAGTSYVSLRVRSDCKLVATVLVPITKTEVPATFRGHVESGGVVSMEAAHFSSAEEKNGVSYIEIPHYGRTLSGIKLWPVTVETQTAESGPALKYSAYTTTSSSQARLVVMLGAALNHDPTRLLRLAWSMDGGAPAVVQPVSTQPPYQEGREWRTAVVGGGWNANIQINGTVAAGAHTISLWLMEPGVVVQKVVLDMGGMKASALGPHASKRV</sequence>
<dbReference type="InterPro" id="IPR031924">
    <property type="entry name" value="GH115"/>
</dbReference>
<reference evidence="2 3" key="1">
    <citation type="journal article" date="2019" name="Mol. Biol. Evol.">
        <title>Blast fungal genomes show frequent chromosomal changes, gene gains and losses, and effector gene turnover.</title>
        <authorList>
            <person name="Gomez Luciano L.B."/>
            <person name="Jason Tsai I."/>
            <person name="Chuma I."/>
            <person name="Tosa Y."/>
            <person name="Chen Y.H."/>
            <person name="Li J.Y."/>
            <person name="Li M.Y."/>
            <person name="Jade Lu M.Y."/>
            <person name="Nakayashiki H."/>
            <person name="Li W.H."/>
        </authorList>
    </citation>
    <scope>NUCLEOTIDE SEQUENCE [LARGE SCALE GENOMIC DNA]</scope>
    <source>
        <strain evidence="2">MZ5-1-6</strain>
    </source>
</reference>
<evidence type="ECO:0000313" key="3">
    <source>
        <dbReference type="Proteomes" id="UP000294847"/>
    </source>
</evidence>
<dbReference type="AlphaFoldDB" id="A0A4P7NFR9"/>
<dbReference type="InterPro" id="IPR041437">
    <property type="entry name" value="GH115_C"/>
</dbReference>
<dbReference type="Pfam" id="PF17829">
    <property type="entry name" value="GH115_C"/>
    <property type="match status" value="1"/>
</dbReference>
<dbReference type="Gene3D" id="3.30.379.10">
    <property type="entry name" value="Chitobiase/beta-hexosaminidase domain 2-like"/>
    <property type="match status" value="1"/>
</dbReference>
<gene>
    <name evidence="2" type="ORF">PoMZ_07689</name>
</gene>
<evidence type="ECO:0000313" key="2">
    <source>
        <dbReference type="EMBL" id="QBZ60747.1"/>
    </source>
</evidence>
<keyword evidence="1" id="KW-0378">Hydrolase</keyword>
<dbReference type="EMBL" id="CP034207">
    <property type="protein sequence ID" value="QBZ60747.1"/>
    <property type="molecule type" value="Genomic_DNA"/>
</dbReference>
<dbReference type="PANTHER" id="PTHR37842:SF2">
    <property type="entry name" value="GYLCOSYL HYDROLASE 115 C-TERMINAL DOMAIN-CONTAINING PROTEIN"/>
    <property type="match status" value="1"/>
</dbReference>
<dbReference type="PANTHER" id="PTHR37842">
    <property type="match status" value="1"/>
</dbReference>
<dbReference type="GO" id="GO:0016787">
    <property type="term" value="F:hydrolase activity"/>
    <property type="evidence" value="ECO:0007669"/>
    <property type="project" value="UniProtKB-KW"/>
</dbReference>
<protein>
    <submittedName>
        <fullName evidence="2">Uncharacterized protein</fullName>
    </submittedName>
</protein>
<dbReference type="Gene3D" id="3.20.20.520">
    <property type="entry name" value="Glycosyl hydrolase family 115"/>
    <property type="match status" value="1"/>
</dbReference>
<evidence type="ECO:0000256" key="1">
    <source>
        <dbReference type="ARBA" id="ARBA00022801"/>
    </source>
</evidence>
<dbReference type="Proteomes" id="UP000294847">
    <property type="component" value="Chromosome 4"/>
</dbReference>
<dbReference type="InterPro" id="IPR029018">
    <property type="entry name" value="Hex-like_dom2"/>
</dbReference>
<dbReference type="SUPFAM" id="SSF55545">
    <property type="entry name" value="beta-N-acetylhexosaminidase-like domain"/>
    <property type="match status" value="1"/>
</dbReference>
<name>A0A4P7NFR9_PYROR</name>
<dbReference type="Gene3D" id="1.20.58.2150">
    <property type="match status" value="1"/>
</dbReference>
<dbReference type="InterPro" id="IPR042301">
    <property type="entry name" value="GH115_sf"/>
</dbReference>